<proteinExistence type="predicted"/>
<evidence type="ECO:0000256" key="1">
    <source>
        <dbReference type="SAM" id="MobiDB-lite"/>
    </source>
</evidence>
<name>A0AAE4BQ17_9DEIO</name>
<comment type="caution">
    <text evidence="2">The sequence shown here is derived from an EMBL/GenBank/DDBJ whole genome shotgun (WGS) entry which is preliminary data.</text>
</comment>
<evidence type="ECO:0000313" key="3">
    <source>
        <dbReference type="Proteomes" id="UP001185331"/>
    </source>
</evidence>
<sequence length="55" mass="6025">MMSPKIADGGVADSEKYGTGVLTQPVDQWHPTDRGRARMNGLLEADEVRLEGRVI</sequence>
<dbReference type="Proteomes" id="UP001185331">
    <property type="component" value="Unassembled WGS sequence"/>
</dbReference>
<protein>
    <submittedName>
        <fullName evidence="2">Uncharacterized protein</fullName>
    </submittedName>
</protein>
<feature type="region of interest" description="Disordered" evidence="1">
    <location>
        <begin position="1"/>
        <end position="34"/>
    </location>
</feature>
<reference evidence="2" key="1">
    <citation type="submission" date="2023-07" db="EMBL/GenBank/DDBJ databases">
        <title>Sorghum-associated microbial communities from plants grown in Nebraska, USA.</title>
        <authorList>
            <person name="Schachtman D."/>
        </authorList>
    </citation>
    <scope>NUCLEOTIDE SEQUENCE</scope>
    <source>
        <strain evidence="2">BE330</strain>
    </source>
</reference>
<dbReference type="AlphaFoldDB" id="A0AAE4BQ17"/>
<evidence type="ECO:0000313" key="2">
    <source>
        <dbReference type="EMBL" id="MDR6221077.1"/>
    </source>
</evidence>
<dbReference type="EMBL" id="JAVDQK010000022">
    <property type="protein sequence ID" value="MDR6221077.1"/>
    <property type="molecule type" value="Genomic_DNA"/>
</dbReference>
<accession>A0AAE4BQ17</accession>
<organism evidence="2 3">
    <name type="scientific">Deinococcus soli</name>
    <name type="common">ex Cha et al. 2016</name>
    <dbReference type="NCBI Taxonomy" id="1309411"/>
    <lineage>
        <taxon>Bacteria</taxon>
        <taxon>Thermotogati</taxon>
        <taxon>Deinococcota</taxon>
        <taxon>Deinococci</taxon>
        <taxon>Deinococcales</taxon>
        <taxon>Deinococcaceae</taxon>
        <taxon>Deinococcus</taxon>
    </lineage>
</organism>
<gene>
    <name evidence="2" type="ORF">J2Y00_004708</name>
</gene>